<dbReference type="Proteomes" id="UP000198131">
    <property type="component" value="Unassembled WGS sequence"/>
</dbReference>
<feature type="transmembrane region" description="Helical" evidence="1">
    <location>
        <begin position="20"/>
        <end position="38"/>
    </location>
</feature>
<accession>A0A212UA66</accession>
<dbReference type="AlphaFoldDB" id="A0A212UA66"/>
<gene>
    <name evidence="2" type="ORF">SAMN06265337_2702</name>
</gene>
<feature type="transmembrane region" description="Helical" evidence="1">
    <location>
        <begin position="59"/>
        <end position="79"/>
    </location>
</feature>
<reference evidence="3" key="1">
    <citation type="submission" date="2017-06" db="EMBL/GenBank/DDBJ databases">
        <authorList>
            <person name="Varghese N."/>
            <person name="Submissions S."/>
        </authorList>
    </citation>
    <scope>NUCLEOTIDE SEQUENCE [LARGE SCALE GENOMIC DNA]</scope>
    <source>
        <strain evidence="3">DSM 11116</strain>
    </source>
</reference>
<sequence>MKSASEFPVGQVSTGRSLGVLTLALATIWLWFQIPGWYAPRPHDAVVLRMQAYWFQPALLILLLMALNVLVLFQATLPLALPSSPGSLLDAPQWPRTLVFWACVMFQVGSCAALVSLMASWLQL</sequence>
<dbReference type="OrthoDB" id="887113at2"/>
<feature type="transmembrane region" description="Helical" evidence="1">
    <location>
        <begin position="99"/>
        <end position="122"/>
    </location>
</feature>
<evidence type="ECO:0000256" key="1">
    <source>
        <dbReference type="SAM" id="Phobius"/>
    </source>
</evidence>
<name>A0A212UA66_9BACT</name>
<proteinExistence type="predicted"/>
<keyword evidence="1" id="KW-0472">Membrane</keyword>
<keyword evidence="1" id="KW-0812">Transmembrane</keyword>
<dbReference type="RefSeq" id="WP_088844039.1">
    <property type="nucleotide sequence ID" value="NZ_FYEW01000002.1"/>
</dbReference>
<organism evidence="2 3">
    <name type="scientific">Hymenobacter gelipurpurascens</name>
    <dbReference type="NCBI Taxonomy" id="89968"/>
    <lineage>
        <taxon>Bacteria</taxon>
        <taxon>Pseudomonadati</taxon>
        <taxon>Bacteroidota</taxon>
        <taxon>Cytophagia</taxon>
        <taxon>Cytophagales</taxon>
        <taxon>Hymenobacteraceae</taxon>
        <taxon>Hymenobacter</taxon>
    </lineage>
</organism>
<evidence type="ECO:0000313" key="2">
    <source>
        <dbReference type="EMBL" id="SNC75096.1"/>
    </source>
</evidence>
<keyword evidence="3" id="KW-1185">Reference proteome</keyword>
<dbReference type="EMBL" id="FYEW01000002">
    <property type="protein sequence ID" value="SNC75096.1"/>
    <property type="molecule type" value="Genomic_DNA"/>
</dbReference>
<keyword evidence="1" id="KW-1133">Transmembrane helix</keyword>
<protein>
    <submittedName>
        <fullName evidence="2">Uncharacterized protein</fullName>
    </submittedName>
</protein>
<evidence type="ECO:0000313" key="3">
    <source>
        <dbReference type="Proteomes" id="UP000198131"/>
    </source>
</evidence>